<accession>A0ABY8CJA6</accession>
<evidence type="ECO:0000313" key="4">
    <source>
        <dbReference type="EMBL" id="WEL19958.1"/>
    </source>
</evidence>
<evidence type="ECO:0000256" key="1">
    <source>
        <dbReference type="ARBA" id="ARBA00022741"/>
    </source>
</evidence>
<name>A0ABY8CJA6_9ARCH</name>
<keyword evidence="5" id="KW-1185">Reference proteome</keyword>
<evidence type="ECO:0000313" key="5">
    <source>
        <dbReference type="Proteomes" id="UP001218034"/>
    </source>
</evidence>
<proteinExistence type="predicted"/>
<feature type="domain" description="KaiC" evidence="3">
    <location>
        <begin position="2"/>
        <end position="212"/>
    </location>
</feature>
<keyword evidence="2" id="KW-0067">ATP-binding</keyword>
<evidence type="ECO:0000259" key="3">
    <source>
        <dbReference type="PROSITE" id="PS51146"/>
    </source>
</evidence>
<dbReference type="PROSITE" id="PS51146">
    <property type="entry name" value="KAIC"/>
    <property type="match status" value="1"/>
</dbReference>
<dbReference type="Proteomes" id="UP001218034">
    <property type="component" value="Chromosome"/>
</dbReference>
<evidence type="ECO:0000256" key="2">
    <source>
        <dbReference type="ARBA" id="ARBA00022840"/>
    </source>
</evidence>
<dbReference type="InterPro" id="IPR027417">
    <property type="entry name" value="P-loop_NTPase"/>
</dbReference>
<dbReference type="SUPFAM" id="SSF52540">
    <property type="entry name" value="P-loop containing nucleoside triphosphate hydrolases"/>
    <property type="match status" value="1"/>
</dbReference>
<protein>
    <submittedName>
        <fullName evidence="4">RecA-superfamily ATPase implicated in signal transduction</fullName>
    </submittedName>
</protein>
<dbReference type="PANTHER" id="PTHR43637">
    <property type="entry name" value="UPF0273 PROTEIN TM_0370"/>
    <property type="match status" value="1"/>
</dbReference>
<dbReference type="InterPro" id="IPR010624">
    <property type="entry name" value="KaiC_dom"/>
</dbReference>
<keyword evidence="1" id="KW-0547">Nucleotide-binding</keyword>
<dbReference type="InterPro" id="IPR014774">
    <property type="entry name" value="KaiC-like_dom"/>
</dbReference>
<sequence length="212" mass="24404">MERVDSGIKNFDRLLGGGIPKGMTVLVEGEPGSGKSNLGLEYLYRGALKGENGLYISFQDTENEVLRTTTFDWKFKDKVENGEINIEKFDPYRYEKLANMLRNALMENNAERVVLDPVTDLDLYIDTRKDQRKNLLEIKNELKELGCTTLLLAEQEESTELEEEIADGIIQMSLTRDEEGMKRQIYVKKLKGTDFNHSVHRYIFKNDGLKIK</sequence>
<reference evidence="4 5" key="1">
    <citation type="submission" date="2022-09" db="EMBL/GenBank/DDBJ databases">
        <title>Xylan utilization by haloarchaea-nanohaloarchaea associations.</title>
        <authorList>
            <person name="Yakimov M."/>
        </authorList>
    </citation>
    <scope>NUCLEOTIDE SEQUENCE [LARGE SCALE GENOMIC DNA]</scope>
    <source>
        <strain evidence="4 5">SVXNc</strain>
    </source>
</reference>
<organism evidence="4 5">
    <name type="scientific">Candidatus Nanohalococcus occultus</name>
    <dbReference type="NCBI Taxonomy" id="2978047"/>
    <lineage>
        <taxon>Archaea</taxon>
        <taxon>Candidatus Nanohalarchaeota</taxon>
        <taxon>Candidatus Nanohalarchaeota incertae sedis</taxon>
        <taxon>Candidatus Nanohalococcus</taxon>
    </lineage>
</organism>
<dbReference type="Pfam" id="PF06745">
    <property type="entry name" value="ATPase"/>
    <property type="match status" value="1"/>
</dbReference>
<gene>
    <name evidence="4" type="primary">rad55-2</name>
    <name evidence="4" type="ORF">SVXNc_0963</name>
</gene>
<dbReference type="Gene3D" id="3.40.50.300">
    <property type="entry name" value="P-loop containing nucleotide triphosphate hydrolases"/>
    <property type="match status" value="1"/>
</dbReference>
<dbReference type="EMBL" id="CP104395">
    <property type="protein sequence ID" value="WEL19958.1"/>
    <property type="molecule type" value="Genomic_DNA"/>
</dbReference>